<gene>
    <name evidence="1" type="ORF">Adt_36006</name>
</gene>
<accession>A0ABD1QGB7</accession>
<dbReference type="AlphaFoldDB" id="A0ABD1QGB7"/>
<proteinExistence type="predicted"/>
<protein>
    <submittedName>
        <fullName evidence="1">Uncharacterized protein</fullName>
    </submittedName>
</protein>
<organism evidence="1 2">
    <name type="scientific">Abeliophyllum distichum</name>
    <dbReference type="NCBI Taxonomy" id="126358"/>
    <lineage>
        <taxon>Eukaryota</taxon>
        <taxon>Viridiplantae</taxon>
        <taxon>Streptophyta</taxon>
        <taxon>Embryophyta</taxon>
        <taxon>Tracheophyta</taxon>
        <taxon>Spermatophyta</taxon>
        <taxon>Magnoliopsida</taxon>
        <taxon>eudicotyledons</taxon>
        <taxon>Gunneridae</taxon>
        <taxon>Pentapetalae</taxon>
        <taxon>asterids</taxon>
        <taxon>lamiids</taxon>
        <taxon>Lamiales</taxon>
        <taxon>Oleaceae</taxon>
        <taxon>Forsythieae</taxon>
        <taxon>Abeliophyllum</taxon>
    </lineage>
</organism>
<name>A0ABD1QGB7_9LAMI</name>
<keyword evidence="2" id="KW-1185">Reference proteome</keyword>
<sequence>MTEMRSKTHEEHSWKVDREMSDLSVAYRAIASKVESSDLTLKVLGNRRKKIENFMNDMNQKYEMLVAMMAQINGNRKELKYNQAQSFAPQAVFVGFGSNRVGLPHTNQARKDTRMHTKLPKIDFSYFNGDGPKEWVMKARKYFQLH</sequence>
<dbReference type="Proteomes" id="UP001604336">
    <property type="component" value="Unassembled WGS sequence"/>
</dbReference>
<reference evidence="2" key="1">
    <citation type="submission" date="2024-07" db="EMBL/GenBank/DDBJ databases">
        <title>Two chromosome-level genome assemblies of Korean endemic species Abeliophyllum distichum and Forsythia ovata (Oleaceae).</title>
        <authorList>
            <person name="Jang H."/>
        </authorList>
    </citation>
    <scope>NUCLEOTIDE SEQUENCE [LARGE SCALE GENOMIC DNA]</scope>
</reference>
<evidence type="ECO:0000313" key="1">
    <source>
        <dbReference type="EMBL" id="KAL2475270.1"/>
    </source>
</evidence>
<comment type="caution">
    <text evidence="1">The sequence shown here is derived from an EMBL/GenBank/DDBJ whole genome shotgun (WGS) entry which is preliminary data.</text>
</comment>
<evidence type="ECO:0000313" key="2">
    <source>
        <dbReference type="Proteomes" id="UP001604336"/>
    </source>
</evidence>
<dbReference type="EMBL" id="JBFOLK010000011">
    <property type="protein sequence ID" value="KAL2475270.1"/>
    <property type="molecule type" value="Genomic_DNA"/>
</dbReference>